<evidence type="ECO:0000313" key="5">
    <source>
        <dbReference type="Proteomes" id="UP000324222"/>
    </source>
</evidence>
<evidence type="ECO:0000256" key="1">
    <source>
        <dbReference type="SAM" id="MobiDB-lite"/>
    </source>
</evidence>
<accession>A0A5B7H218</accession>
<feature type="region of interest" description="Disordered" evidence="1">
    <location>
        <begin position="117"/>
        <end position="159"/>
    </location>
</feature>
<protein>
    <submittedName>
        <fullName evidence="4">Uncharacterized protein</fullName>
    </submittedName>
</protein>
<name>A0A5B7H218_PORTR</name>
<feature type="transmembrane region" description="Helical" evidence="2">
    <location>
        <begin position="72"/>
        <end position="91"/>
    </location>
</feature>
<sequence length="159" mass="17609">MKLAEKYFSLACLVMVANTITEVAAAGHPSPLEGAVSAVCRPESCHQWRWQKIGWIFRATASPALPHLAHSPPPICLAILVTSISLLMLYLSRFLFPICLVPCTPFGSNAVKSARRDLDMKGGGESRCLSATRRRSAPRQTLKKEEKEEADEEEQEEEE</sequence>
<organism evidence="4 5">
    <name type="scientific">Portunus trituberculatus</name>
    <name type="common">Swimming crab</name>
    <name type="synonym">Neptunus trituberculatus</name>
    <dbReference type="NCBI Taxonomy" id="210409"/>
    <lineage>
        <taxon>Eukaryota</taxon>
        <taxon>Metazoa</taxon>
        <taxon>Ecdysozoa</taxon>
        <taxon>Arthropoda</taxon>
        <taxon>Crustacea</taxon>
        <taxon>Multicrustacea</taxon>
        <taxon>Malacostraca</taxon>
        <taxon>Eumalacostraca</taxon>
        <taxon>Eucarida</taxon>
        <taxon>Decapoda</taxon>
        <taxon>Pleocyemata</taxon>
        <taxon>Brachyura</taxon>
        <taxon>Eubrachyura</taxon>
        <taxon>Portunoidea</taxon>
        <taxon>Portunidae</taxon>
        <taxon>Portuninae</taxon>
        <taxon>Portunus</taxon>
    </lineage>
</organism>
<comment type="caution">
    <text evidence="4">The sequence shown here is derived from an EMBL/GenBank/DDBJ whole genome shotgun (WGS) entry which is preliminary data.</text>
</comment>
<dbReference type="EMBL" id="VSRR010021118">
    <property type="protein sequence ID" value="MPC63675.1"/>
    <property type="molecule type" value="Genomic_DNA"/>
</dbReference>
<evidence type="ECO:0000256" key="3">
    <source>
        <dbReference type="SAM" id="SignalP"/>
    </source>
</evidence>
<keyword evidence="5" id="KW-1185">Reference proteome</keyword>
<dbReference type="AlphaFoldDB" id="A0A5B7H218"/>
<feature type="chain" id="PRO_5022852193" evidence="3">
    <location>
        <begin position="27"/>
        <end position="159"/>
    </location>
</feature>
<keyword evidence="3" id="KW-0732">Signal</keyword>
<proteinExistence type="predicted"/>
<dbReference type="Proteomes" id="UP000324222">
    <property type="component" value="Unassembled WGS sequence"/>
</dbReference>
<feature type="compositionally biased region" description="Acidic residues" evidence="1">
    <location>
        <begin position="148"/>
        <end position="159"/>
    </location>
</feature>
<keyword evidence="2" id="KW-0812">Transmembrane</keyword>
<reference evidence="4 5" key="1">
    <citation type="submission" date="2019-05" db="EMBL/GenBank/DDBJ databases">
        <title>Another draft genome of Portunus trituberculatus and its Hox gene families provides insights of decapod evolution.</title>
        <authorList>
            <person name="Jeong J.-H."/>
            <person name="Song I."/>
            <person name="Kim S."/>
            <person name="Choi T."/>
            <person name="Kim D."/>
            <person name="Ryu S."/>
            <person name="Kim W."/>
        </authorList>
    </citation>
    <scope>NUCLEOTIDE SEQUENCE [LARGE SCALE GENOMIC DNA]</scope>
    <source>
        <tissue evidence="4">Muscle</tissue>
    </source>
</reference>
<feature type="signal peptide" evidence="3">
    <location>
        <begin position="1"/>
        <end position="26"/>
    </location>
</feature>
<gene>
    <name evidence="4" type="ORF">E2C01_057776</name>
</gene>
<keyword evidence="2" id="KW-0472">Membrane</keyword>
<evidence type="ECO:0000313" key="4">
    <source>
        <dbReference type="EMBL" id="MPC63675.1"/>
    </source>
</evidence>
<keyword evidence="2" id="KW-1133">Transmembrane helix</keyword>
<evidence type="ECO:0000256" key="2">
    <source>
        <dbReference type="SAM" id="Phobius"/>
    </source>
</evidence>